<keyword evidence="1" id="KW-0732">Signal</keyword>
<evidence type="ECO:0000313" key="4">
    <source>
        <dbReference type="Proteomes" id="UP001652660"/>
    </source>
</evidence>
<dbReference type="PANTHER" id="PTHR47074">
    <property type="entry name" value="BNAC02G40300D PROTEIN"/>
    <property type="match status" value="1"/>
</dbReference>
<dbReference type="InterPro" id="IPR044730">
    <property type="entry name" value="RNase_H-like_dom_plant"/>
</dbReference>
<dbReference type="RefSeq" id="XP_071923235.1">
    <property type="nucleotide sequence ID" value="XM_072067134.1"/>
</dbReference>
<evidence type="ECO:0000259" key="2">
    <source>
        <dbReference type="Pfam" id="PF13456"/>
    </source>
</evidence>
<feature type="domain" description="Reverse transcriptase zinc-binding" evidence="3">
    <location>
        <begin position="115"/>
        <end position="172"/>
    </location>
</feature>
<evidence type="ECO:0000256" key="1">
    <source>
        <dbReference type="SAM" id="SignalP"/>
    </source>
</evidence>
<reference evidence="5" key="1">
    <citation type="submission" date="2025-08" db="UniProtKB">
        <authorList>
            <consortium name="RefSeq"/>
        </authorList>
    </citation>
    <scope>IDENTIFICATION</scope>
    <source>
        <tissue evidence="5">Leaves</tissue>
    </source>
</reference>
<keyword evidence="4" id="KW-1185">Reference proteome</keyword>
<feature type="chain" id="PRO_5046373007" description="RNase H type-1 domain-containing protein" evidence="1">
    <location>
        <begin position="27"/>
        <end position="407"/>
    </location>
</feature>
<dbReference type="Pfam" id="PF13456">
    <property type="entry name" value="RVT_3"/>
    <property type="match status" value="1"/>
</dbReference>
<name>A0ABM4VUM8_COFAR</name>
<dbReference type="Proteomes" id="UP001652660">
    <property type="component" value="Chromosome 10e"/>
</dbReference>
<evidence type="ECO:0000259" key="3">
    <source>
        <dbReference type="Pfam" id="PF13966"/>
    </source>
</evidence>
<dbReference type="Pfam" id="PF13966">
    <property type="entry name" value="zf-RVT"/>
    <property type="match status" value="1"/>
</dbReference>
<proteinExistence type="predicted"/>
<dbReference type="InterPro" id="IPR026960">
    <property type="entry name" value="RVT-Znf"/>
</dbReference>
<dbReference type="InterPro" id="IPR002156">
    <property type="entry name" value="RNaseH_domain"/>
</dbReference>
<protein>
    <recommendedName>
        <fullName evidence="6">RNase H type-1 domain-containing protein</fullName>
    </recommendedName>
</protein>
<dbReference type="PANTHER" id="PTHR47074:SF71">
    <property type="entry name" value="RNASE H TYPE-1 DOMAIN-CONTAINING PROTEIN"/>
    <property type="match status" value="1"/>
</dbReference>
<feature type="signal peptide" evidence="1">
    <location>
        <begin position="1"/>
        <end position="26"/>
    </location>
</feature>
<feature type="domain" description="RNase H type-1" evidence="2">
    <location>
        <begin position="276"/>
        <end position="359"/>
    </location>
</feature>
<accession>A0ABM4VUM8</accession>
<organism evidence="4 5">
    <name type="scientific">Coffea arabica</name>
    <name type="common">Arabian coffee</name>
    <dbReference type="NCBI Taxonomy" id="13443"/>
    <lineage>
        <taxon>Eukaryota</taxon>
        <taxon>Viridiplantae</taxon>
        <taxon>Streptophyta</taxon>
        <taxon>Embryophyta</taxon>
        <taxon>Tracheophyta</taxon>
        <taxon>Spermatophyta</taxon>
        <taxon>Magnoliopsida</taxon>
        <taxon>eudicotyledons</taxon>
        <taxon>Gunneridae</taxon>
        <taxon>Pentapetalae</taxon>
        <taxon>asterids</taxon>
        <taxon>lamiids</taxon>
        <taxon>Gentianales</taxon>
        <taxon>Rubiaceae</taxon>
        <taxon>Ixoroideae</taxon>
        <taxon>Gardenieae complex</taxon>
        <taxon>Bertiereae - Coffeeae clade</taxon>
        <taxon>Coffeeae</taxon>
        <taxon>Coffea</taxon>
    </lineage>
</organism>
<gene>
    <name evidence="5" type="primary">LOC140015221</name>
</gene>
<dbReference type="InterPro" id="IPR052929">
    <property type="entry name" value="RNase_H-like_EbsB-rel"/>
</dbReference>
<evidence type="ECO:0000313" key="5">
    <source>
        <dbReference type="RefSeq" id="XP_071923235.1"/>
    </source>
</evidence>
<dbReference type="GeneID" id="140015221"/>
<evidence type="ECO:0008006" key="6">
    <source>
        <dbReference type="Google" id="ProtNLM"/>
    </source>
</evidence>
<sequence>MYKAFSCKLWWNFRCGLSLWAQFLNAKYCKGFHPCQISVPTLGSATWKRILDIRGLAELFIGWSLHEGRCSFWYDNWTGHGALFLMMGVRENVSFLTVMEDREWVTWKLAEVLPCDLVQQVSFFMLRLLSNRLPMDDVLAAHGFQLPSKCSCCLVLSTESLRHLFLEGELATVVRQFFVLVGGLAMNVGDVRVWLIGWWLKPVHSGVPGVRAAAYGGLSCHISRVKECFFAQIWGDTSGGRLAYVLGVGRVQAGCVPRASDSVARSMAWRSRSILMGAQKVEAKALLLGLQICAQRGFGGNLVVETDSLMLQRILLKHCQSPWSISVEVGKIELLAGGSCQFIHCYREANKVVAVLANASSVHHQHVVYVYEGIADLPKLARDAYRWDRLGFPSFRKFRVTGATPKM</sequence>
<dbReference type="CDD" id="cd06222">
    <property type="entry name" value="RNase_H_like"/>
    <property type="match status" value="1"/>
</dbReference>